<accession>A0A511X2R0</accession>
<gene>
    <name evidence="3" type="ORF">HAL01_17010</name>
</gene>
<comment type="caution">
    <text evidence="3">The sequence shown here is derived from an EMBL/GenBank/DDBJ whole genome shotgun (WGS) entry which is preliminary data.</text>
</comment>
<dbReference type="AlphaFoldDB" id="A0A511X2R0"/>
<sequence>MNKVSIFAYVKQFIQQSPDEQIKKIVFLLVVIIIMFMLNRFLPLSTTTQTEHSDQSWNVQPFYTLETYYETRLKEALSVFGDETVVDVLINFDGTEITHYLMNMDVTYSETRTTTHDDSQDKQSTKNDKSTVVMEEKDRSRSPVEFETTKPKVQGVLIVIEGPYSNALKKSYTDIASKYLSVSPHRVAVQFKGGRSK</sequence>
<evidence type="ECO:0000313" key="3">
    <source>
        <dbReference type="EMBL" id="GEN57237.1"/>
    </source>
</evidence>
<dbReference type="RefSeq" id="WP_089800697.1">
    <property type="nucleotide sequence ID" value="NZ_BJYE01000021.1"/>
</dbReference>
<feature type="compositionally biased region" description="Basic and acidic residues" evidence="1">
    <location>
        <begin position="113"/>
        <end position="146"/>
    </location>
</feature>
<protein>
    <recommendedName>
        <fullName evidence="5">Stage III sporulation protein AG</fullName>
    </recommendedName>
</protein>
<evidence type="ECO:0000256" key="2">
    <source>
        <dbReference type="SAM" id="Phobius"/>
    </source>
</evidence>
<evidence type="ECO:0000313" key="4">
    <source>
        <dbReference type="Proteomes" id="UP000321400"/>
    </source>
</evidence>
<proteinExistence type="predicted"/>
<dbReference type="OrthoDB" id="2381602at2"/>
<keyword evidence="4" id="KW-1185">Reference proteome</keyword>
<feature type="region of interest" description="Disordered" evidence="1">
    <location>
        <begin position="112"/>
        <end position="146"/>
    </location>
</feature>
<dbReference type="Proteomes" id="UP000321400">
    <property type="component" value="Unassembled WGS sequence"/>
</dbReference>
<dbReference type="EMBL" id="BJYE01000021">
    <property type="protein sequence ID" value="GEN57237.1"/>
    <property type="molecule type" value="Genomic_DNA"/>
</dbReference>
<evidence type="ECO:0000256" key="1">
    <source>
        <dbReference type="SAM" id="MobiDB-lite"/>
    </source>
</evidence>
<feature type="transmembrane region" description="Helical" evidence="2">
    <location>
        <begin position="25"/>
        <end position="42"/>
    </location>
</feature>
<name>A0A511X2R0_9BACI</name>
<evidence type="ECO:0008006" key="5">
    <source>
        <dbReference type="Google" id="ProtNLM"/>
    </source>
</evidence>
<keyword evidence="2" id="KW-0812">Transmembrane</keyword>
<keyword evidence="2" id="KW-0472">Membrane</keyword>
<keyword evidence="2" id="KW-1133">Transmembrane helix</keyword>
<reference evidence="3 4" key="1">
    <citation type="submission" date="2019-07" db="EMBL/GenBank/DDBJ databases">
        <title>Whole genome shotgun sequence of Halolactibacillus alkaliphilus NBRC 103919.</title>
        <authorList>
            <person name="Hosoyama A."/>
            <person name="Uohara A."/>
            <person name="Ohji S."/>
            <person name="Ichikawa N."/>
        </authorList>
    </citation>
    <scope>NUCLEOTIDE SEQUENCE [LARGE SCALE GENOMIC DNA]</scope>
    <source>
        <strain evidence="3 4">NBRC 103919</strain>
    </source>
</reference>
<organism evidence="3 4">
    <name type="scientific">Halolactibacillus alkaliphilus</name>
    <dbReference type="NCBI Taxonomy" id="442899"/>
    <lineage>
        <taxon>Bacteria</taxon>
        <taxon>Bacillati</taxon>
        <taxon>Bacillota</taxon>
        <taxon>Bacilli</taxon>
        <taxon>Bacillales</taxon>
        <taxon>Bacillaceae</taxon>
        <taxon>Halolactibacillus</taxon>
    </lineage>
</organism>
<dbReference type="STRING" id="442899.SAMN05720591_10727"/>